<dbReference type="GO" id="GO:0051301">
    <property type="term" value="P:cell division"/>
    <property type="evidence" value="ECO:0007669"/>
    <property type="project" value="UniProtKB-KW"/>
</dbReference>
<comment type="caution">
    <text evidence="1">The sequence shown here is derived from an EMBL/GenBank/DDBJ whole genome shotgun (WGS) entry which is preliminary data.</text>
</comment>
<dbReference type="AlphaFoldDB" id="A0AAE3ZZW8"/>
<accession>A0AAE3ZZW8</accession>
<organism evidence="1 2">
    <name type="scientific">Catenuloplanes niger</name>
    <dbReference type="NCBI Taxonomy" id="587534"/>
    <lineage>
        <taxon>Bacteria</taxon>
        <taxon>Bacillati</taxon>
        <taxon>Actinomycetota</taxon>
        <taxon>Actinomycetes</taxon>
        <taxon>Micromonosporales</taxon>
        <taxon>Micromonosporaceae</taxon>
        <taxon>Catenuloplanes</taxon>
    </lineage>
</organism>
<evidence type="ECO:0000313" key="2">
    <source>
        <dbReference type="Proteomes" id="UP001183629"/>
    </source>
</evidence>
<dbReference type="EMBL" id="JAVDYC010000001">
    <property type="protein sequence ID" value="MDR7328070.1"/>
    <property type="molecule type" value="Genomic_DNA"/>
</dbReference>
<dbReference type="RefSeq" id="WP_310428940.1">
    <property type="nucleotide sequence ID" value="NZ_JAVDYC010000001.1"/>
</dbReference>
<evidence type="ECO:0000313" key="1">
    <source>
        <dbReference type="EMBL" id="MDR7328070.1"/>
    </source>
</evidence>
<keyword evidence="1" id="KW-0132">Cell division</keyword>
<proteinExistence type="predicted"/>
<dbReference type="Proteomes" id="UP001183629">
    <property type="component" value="Unassembled WGS sequence"/>
</dbReference>
<keyword evidence="1" id="KW-0131">Cell cycle</keyword>
<gene>
    <name evidence="1" type="ORF">J2S44_008320</name>
</gene>
<protein>
    <submittedName>
        <fullName evidence="1">Septal ring-binding cell division protein DamX</fullName>
    </submittedName>
</protein>
<name>A0AAE3ZZW8_9ACTN</name>
<keyword evidence="2" id="KW-1185">Reference proteome</keyword>
<sequence>MTQIMGGNPTAAATESHTPLRLLASSCTQGQCPTVYASSPGKVVVQGYIVSAASAGIDVPEGEMLVEIPSHLLIEAFEKMS</sequence>
<reference evidence="1 2" key="1">
    <citation type="submission" date="2023-07" db="EMBL/GenBank/DDBJ databases">
        <title>Sequencing the genomes of 1000 actinobacteria strains.</title>
        <authorList>
            <person name="Klenk H.-P."/>
        </authorList>
    </citation>
    <scope>NUCLEOTIDE SEQUENCE [LARGE SCALE GENOMIC DNA]</scope>
    <source>
        <strain evidence="1 2">DSM 44711</strain>
    </source>
</reference>